<organism evidence="1 2">
    <name type="scientific">Gleimia hominis</name>
    <dbReference type="NCBI Taxonomy" id="595468"/>
    <lineage>
        <taxon>Bacteria</taxon>
        <taxon>Bacillati</taxon>
        <taxon>Actinomycetota</taxon>
        <taxon>Actinomycetes</taxon>
        <taxon>Actinomycetales</taxon>
        <taxon>Actinomycetaceae</taxon>
        <taxon>Gleimia</taxon>
    </lineage>
</organism>
<dbReference type="RefSeq" id="WP_313272110.1">
    <property type="nucleotide sequence ID" value="NZ_JASXSX010000001.1"/>
</dbReference>
<name>A0ABU3I935_9ACTO</name>
<dbReference type="Proteomes" id="UP001247542">
    <property type="component" value="Unassembled WGS sequence"/>
</dbReference>
<evidence type="ECO:0000313" key="2">
    <source>
        <dbReference type="Proteomes" id="UP001247542"/>
    </source>
</evidence>
<accession>A0ABU3I935</accession>
<gene>
    <name evidence="1" type="ORF">QS713_02260</name>
</gene>
<sequence>MTAVTLDRVEASLGRFGFQYVRNKETTIAAWDNCVIYFSVEGNALAMRAYWRTEIKNEEDVARIADFLTQWTTPDKVSQTSIDQLHEGHYLAQAASGVDITNGLEDEQIDIAIKATLPEFFQLFDDLDAAFPHLKPIV</sequence>
<protein>
    <recommendedName>
        <fullName evidence="3">YbjN domain-containing protein</fullName>
    </recommendedName>
</protein>
<evidence type="ECO:0008006" key="3">
    <source>
        <dbReference type="Google" id="ProtNLM"/>
    </source>
</evidence>
<keyword evidence="2" id="KW-1185">Reference proteome</keyword>
<reference evidence="1 2" key="1">
    <citation type="submission" date="2023-06" db="EMBL/GenBank/DDBJ databases">
        <title>Draft genome sequence of Gleimia hominis type strain CCUG 57540T.</title>
        <authorList>
            <person name="Salva-Serra F."/>
            <person name="Cardew S."/>
            <person name="Jensie Markopoulos S."/>
            <person name="Ohlen M."/>
            <person name="Inganas E."/>
            <person name="Svensson-Stadler L."/>
            <person name="Moore E.R.B."/>
        </authorList>
    </citation>
    <scope>NUCLEOTIDE SEQUENCE [LARGE SCALE GENOMIC DNA]</scope>
    <source>
        <strain evidence="1 2">CCUG 57540</strain>
    </source>
</reference>
<comment type="caution">
    <text evidence="1">The sequence shown here is derived from an EMBL/GenBank/DDBJ whole genome shotgun (WGS) entry which is preliminary data.</text>
</comment>
<dbReference type="EMBL" id="JASXSX010000001">
    <property type="protein sequence ID" value="MDT3766888.1"/>
    <property type="molecule type" value="Genomic_DNA"/>
</dbReference>
<evidence type="ECO:0000313" key="1">
    <source>
        <dbReference type="EMBL" id="MDT3766888.1"/>
    </source>
</evidence>
<proteinExistence type="predicted"/>